<evidence type="ECO:0000313" key="6">
    <source>
        <dbReference type="Proteomes" id="UP001168990"/>
    </source>
</evidence>
<dbReference type="InterPro" id="IPR027417">
    <property type="entry name" value="P-loop_NTPase"/>
</dbReference>
<dbReference type="SMART" id="SM00174">
    <property type="entry name" value="RHO"/>
    <property type="match status" value="1"/>
</dbReference>
<dbReference type="PROSITE" id="PS50948">
    <property type="entry name" value="PAN"/>
    <property type="match status" value="4"/>
</dbReference>
<dbReference type="SMART" id="SM00176">
    <property type="entry name" value="RAN"/>
    <property type="match status" value="1"/>
</dbReference>
<feature type="compositionally biased region" description="Low complexity" evidence="3">
    <location>
        <begin position="743"/>
        <end position="752"/>
    </location>
</feature>
<dbReference type="InterPro" id="IPR005225">
    <property type="entry name" value="Small_GTP-bd"/>
</dbReference>
<accession>A0AA39F141</accession>
<dbReference type="GO" id="GO:0005525">
    <property type="term" value="F:GTP binding"/>
    <property type="evidence" value="ECO:0007669"/>
    <property type="project" value="InterPro"/>
</dbReference>
<dbReference type="PROSITE" id="PS51421">
    <property type="entry name" value="RAS"/>
    <property type="match status" value="1"/>
</dbReference>
<organism evidence="5 6">
    <name type="scientific">Microctonus aethiopoides</name>
    <dbReference type="NCBI Taxonomy" id="144406"/>
    <lineage>
        <taxon>Eukaryota</taxon>
        <taxon>Metazoa</taxon>
        <taxon>Ecdysozoa</taxon>
        <taxon>Arthropoda</taxon>
        <taxon>Hexapoda</taxon>
        <taxon>Insecta</taxon>
        <taxon>Pterygota</taxon>
        <taxon>Neoptera</taxon>
        <taxon>Endopterygota</taxon>
        <taxon>Hymenoptera</taxon>
        <taxon>Apocrita</taxon>
        <taxon>Ichneumonoidea</taxon>
        <taxon>Braconidae</taxon>
        <taxon>Euphorinae</taxon>
        <taxon>Microctonus</taxon>
    </lineage>
</organism>
<dbReference type="Pfam" id="PF00024">
    <property type="entry name" value="PAN_1"/>
    <property type="match status" value="4"/>
</dbReference>
<dbReference type="SMART" id="SM00175">
    <property type="entry name" value="RAB"/>
    <property type="match status" value="1"/>
</dbReference>
<dbReference type="EMBL" id="JAQQBS010001424">
    <property type="protein sequence ID" value="KAK0158938.1"/>
    <property type="molecule type" value="Genomic_DNA"/>
</dbReference>
<dbReference type="Gene3D" id="3.40.50.300">
    <property type="entry name" value="P-loop containing nucleotide triphosphate hydrolases"/>
    <property type="match status" value="1"/>
</dbReference>
<feature type="region of interest" description="Disordered" evidence="3">
    <location>
        <begin position="1477"/>
        <end position="1496"/>
    </location>
</feature>
<gene>
    <name evidence="5" type="ORF">PV328_009873</name>
</gene>
<dbReference type="PROSITE" id="PS51420">
    <property type="entry name" value="RHO"/>
    <property type="match status" value="1"/>
</dbReference>
<feature type="compositionally biased region" description="Low complexity" evidence="3">
    <location>
        <begin position="1188"/>
        <end position="1198"/>
    </location>
</feature>
<feature type="domain" description="Apple" evidence="4">
    <location>
        <begin position="1082"/>
        <end position="1168"/>
    </location>
</feature>
<feature type="domain" description="Apple" evidence="4">
    <location>
        <begin position="225"/>
        <end position="304"/>
    </location>
</feature>
<dbReference type="Proteomes" id="UP001168990">
    <property type="component" value="Unassembled WGS sequence"/>
</dbReference>
<name>A0AA39F141_9HYME</name>
<dbReference type="SMART" id="SM00473">
    <property type="entry name" value="PAN_AP"/>
    <property type="match status" value="5"/>
</dbReference>
<feature type="compositionally biased region" description="Polar residues" evidence="3">
    <location>
        <begin position="758"/>
        <end position="776"/>
    </location>
</feature>
<dbReference type="InterPro" id="IPR003609">
    <property type="entry name" value="Pan_app"/>
</dbReference>
<comment type="similarity">
    <text evidence="1">Belongs to the small GTPase superfamily. Rab family.</text>
</comment>
<evidence type="ECO:0000259" key="4">
    <source>
        <dbReference type="PROSITE" id="PS50948"/>
    </source>
</evidence>
<dbReference type="CDD" id="cd00154">
    <property type="entry name" value="Rab"/>
    <property type="match status" value="1"/>
</dbReference>
<dbReference type="Pfam" id="PF00071">
    <property type="entry name" value="Ras"/>
    <property type="match status" value="1"/>
</dbReference>
<feature type="domain" description="Apple" evidence="4">
    <location>
        <begin position="972"/>
        <end position="1059"/>
    </location>
</feature>
<feature type="domain" description="Apple" evidence="4">
    <location>
        <begin position="569"/>
        <end position="652"/>
    </location>
</feature>
<dbReference type="PROSITE" id="PS51419">
    <property type="entry name" value="RAB"/>
    <property type="match status" value="1"/>
</dbReference>
<dbReference type="SUPFAM" id="SSF57414">
    <property type="entry name" value="Hairpin loop containing domain-like"/>
    <property type="match status" value="3"/>
</dbReference>
<feature type="region of interest" description="Disordered" evidence="3">
    <location>
        <begin position="909"/>
        <end position="937"/>
    </location>
</feature>
<dbReference type="PRINTS" id="PR00449">
    <property type="entry name" value="RASTRNSFRMNG"/>
</dbReference>
<keyword evidence="2" id="KW-0547">Nucleotide-binding</keyword>
<keyword evidence="6" id="KW-1185">Reference proteome</keyword>
<reference evidence="5" key="2">
    <citation type="submission" date="2023-03" db="EMBL/GenBank/DDBJ databases">
        <authorList>
            <person name="Inwood S.N."/>
            <person name="Skelly J.G."/>
            <person name="Guhlin J."/>
            <person name="Harrop T.W.R."/>
            <person name="Goldson S.G."/>
            <person name="Dearden P.K."/>
        </authorList>
    </citation>
    <scope>NUCLEOTIDE SEQUENCE</scope>
    <source>
        <strain evidence="5">Irish</strain>
        <tissue evidence="5">Whole body</tissue>
    </source>
</reference>
<evidence type="ECO:0000313" key="5">
    <source>
        <dbReference type="EMBL" id="KAK0158938.1"/>
    </source>
</evidence>
<dbReference type="SUPFAM" id="SSF52540">
    <property type="entry name" value="P-loop containing nucleoside triphosphate hydrolases"/>
    <property type="match status" value="1"/>
</dbReference>
<dbReference type="CDD" id="cd01099">
    <property type="entry name" value="PAN_AP_HGF"/>
    <property type="match status" value="3"/>
</dbReference>
<dbReference type="Gene3D" id="3.50.4.10">
    <property type="entry name" value="Hepatocyte Growth Factor"/>
    <property type="match status" value="3"/>
</dbReference>
<dbReference type="NCBIfam" id="TIGR00231">
    <property type="entry name" value="small_GTP"/>
    <property type="match status" value="1"/>
</dbReference>
<evidence type="ECO:0000256" key="1">
    <source>
        <dbReference type="ARBA" id="ARBA00006270"/>
    </source>
</evidence>
<dbReference type="FunFam" id="3.40.50.300:FF:000808">
    <property type="entry name" value="Small GTP-binding protein, putative"/>
    <property type="match status" value="1"/>
</dbReference>
<reference evidence="5" key="1">
    <citation type="journal article" date="2023" name="bioRxiv">
        <title>Scaffold-level genome assemblies of two parasitoid biocontrol wasps reveal the parthenogenesis mechanism and an associated novel virus.</title>
        <authorList>
            <person name="Inwood S."/>
            <person name="Skelly J."/>
            <person name="Guhlin J."/>
            <person name="Harrop T."/>
            <person name="Goldson S."/>
            <person name="Dearden P."/>
        </authorList>
    </citation>
    <scope>NUCLEOTIDE SEQUENCE</scope>
    <source>
        <strain evidence="5">Irish</strain>
        <tissue evidence="5">Whole body</tissue>
    </source>
</reference>
<protein>
    <recommendedName>
        <fullName evidence="4">Apple domain-containing protein</fullName>
    </recommendedName>
</protein>
<sequence>MKTVEGKLVVLGSQGVGKTSMIARYTGKLFNHHVSPTIGASFFTCKINLEDARIKLQVWDTAGQERFRSMAPMYYRNANAALLVFDITQYNTFTAIKSWVIELRRNIEESLVLVLVGNKCDLFNERKVDSEEGRKYATTIGASYHETSALNDEGIEQVFLVIALGLLRLANGDNDAPSLRIQDSPSSGISSIDSNYLLAPSSEESLAHSSSIAHGIHEKPPACYCYMRISIGSRLTDSLVISTIQIATVSDCEAACSANGTSCGVFSFGVDARGNGTCMLGRDVPQSQDNFQQDPDFDVYIKGRVSLLGCRSRQNALSNYFSTSLTGFNQTRGKSMTNDPVGTSFYINTNNSGRIFGNPNLSNVFKNSFFGKVKNQSNSNSFTTSIAFPEFTNDDRTRTFDILQNKYDDDYHQENKNVDKFTGSIKFGNKPTLFNENFAINVNDENNIKNFWTPYRDKLKNTKNIDDLDSKKNAPLKDIIEFPIVTSIFNKQSDFSSDDTEFKNYPTAFDVYSNFGQKLNIHNNFEYDVKNYDNHWWDSRGKTSATDHFADIDTHGLKEIDSLSRYKACFQRIFSGKRIIDAYVRRSMECDTLHECHRMCEYERGFTCEGFNYRSSNTGKNTCELTSIPSSRVDINRDFTSDHRCQFYERDWSQSKCYEAKKDKPTTRPLSTYSPQSSNNWWAADPRPISWNSPDINRGNYSPVHQPIPKNPPLSPASSHPSSTQSVPYGGSFKGNTQLTLEIPRPINPNRRYPTSGPFYNSDNSYHGSGLSDNNRPSTVRPLNTYYHHEQPVIRPSTLNTFHHHDRVPEYGYNRPSNYIPPTSSSGFDGYSGNGYSYGRPVSNGWQKRPNHNAKYPNKRIGYNSDPETNEVGPLYIPVDHRPPLKASGDWDNYGNSYANGYHTNYLGNGPKYHSSQRPGANYPSRLPPPPPPSHNDQHHYGQFYNYGVDYGYSNGPTLPPKIYPHSSANPCSSVRSTSGFKLTRSIVQNSYLTTNVEQCEKLCKEQKDFICRTFAYRYSLASTSPFDNCLLSDAAFENLIFYTDLEPDRDYDIYAMAENSKWCQTHTKTPNPRRPRPPDECFWRVRSGFCMPPSVIKKPIRVDGMGECQVQCVGSHDFICRSFVFRYEIHPANNGLPNCFLSDWPAMEVEPKDMQDMDGAEFYERGSFGRGCEPRPSNTLPPPLYESSSSSSSSSSSVGGTHNRLPPASRPDDASCYADYNRPCKLTPYAIIYAARVTSEADCRRKCSGLRQKSMAPCMSFNYRVVDDNLGDNCYLSDISMRDLRPGLDFTHDQDYVLYVWRETEPKCSLIFINDYFENRQPNFNPLNYQFDHGHASINGKPYNKPENPYYYEISVPEPNKPGLSSSDQNFNGNGNNDYDERYFFSNIPNEFSVFKRFTVNGQACKRGTRCEKNLLVGYWSCEPEGAAPGDWDYCCEPNHHCGFSQGYNYQWCYVGSSIDQWRPCSDKYYPYEINPRPNTPAISQPSYPRDDNDANHHSRHWPITFLHGEAPPNGTDSVALANDVKDESITDKPSVSLTKVDFNVSSEPVLNHTMKRGVDELIMAINKKRKDHVTVVPLKLIGSPRRNRTGEKTVGQRLNSRFKKPAPGGNVTVNYSPRFSRDGNNGQYYITKKLNVRFPTRSGNSSRKSSGNVAKIERVMKNDEFNVTAENLGNDSVTSASSIELQLTTVKNIKVDTVPVLTKISNETISSNSTKINWKKMKTINKSNN</sequence>
<feature type="region of interest" description="Disordered" evidence="3">
    <location>
        <begin position="693"/>
        <end position="776"/>
    </location>
</feature>
<dbReference type="InterPro" id="IPR001806">
    <property type="entry name" value="Small_GTPase"/>
</dbReference>
<feature type="compositionally biased region" description="Low complexity" evidence="3">
    <location>
        <begin position="716"/>
        <end position="728"/>
    </location>
</feature>
<proteinExistence type="inferred from homology"/>
<evidence type="ECO:0000256" key="2">
    <source>
        <dbReference type="ARBA" id="ARBA00022741"/>
    </source>
</evidence>
<feature type="region of interest" description="Disordered" evidence="3">
    <location>
        <begin position="1169"/>
        <end position="1212"/>
    </location>
</feature>
<evidence type="ECO:0000256" key="3">
    <source>
        <dbReference type="SAM" id="MobiDB-lite"/>
    </source>
</evidence>
<comment type="caution">
    <text evidence="5">The sequence shown here is derived from an EMBL/GenBank/DDBJ whole genome shotgun (WGS) entry which is preliminary data.</text>
</comment>
<dbReference type="SMART" id="SM00173">
    <property type="entry name" value="RAS"/>
    <property type="match status" value="1"/>
</dbReference>
<dbReference type="PANTHER" id="PTHR47978">
    <property type="match status" value="1"/>
</dbReference>
<dbReference type="GO" id="GO:0003924">
    <property type="term" value="F:GTPase activity"/>
    <property type="evidence" value="ECO:0007669"/>
    <property type="project" value="InterPro"/>
</dbReference>